<dbReference type="Proteomes" id="UP000443090">
    <property type="component" value="Unassembled WGS sequence"/>
</dbReference>
<dbReference type="EMBL" id="QGMI01000290">
    <property type="protein sequence ID" value="TVY43229.1"/>
    <property type="molecule type" value="Genomic_DNA"/>
</dbReference>
<dbReference type="PANTHER" id="PTHR38121:SF4">
    <property type="entry name" value="GH16 DOMAIN-CONTAINING PROTEIN-RELATED"/>
    <property type="match status" value="1"/>
</dbReference>
<feature type="non-terminal residue" evidence="1">
    <location>
        <position position="210"/>
    </location>
</feature>
<dbReference type="SUPFAM" id="SSF49899">
    <property type="entry name" value="Concanavalin A-like lectins/glucanases"/>
    <property type="match status" value="1"/>
</dbReference>
<dbReference type="OrthoDB" id="4388755at2759"/>
<evidence type="ECO:0000313" key="1">
    <source>
        <dbReference type="EMBL" id="TVY43229.1"/>
    </source>
</evidence>
<accession>A0A8H8UFM2</accession>
<evidence type="ECO:0008006" key="3">
    <source>
        <dbReference type="Google" id="ProtNLM"/>
    </source>
</evidence>
<name>A0A8H8UFM2_9HELO</name>
<keyword evidence="2" id="KW-1185">Reference proteome</keyword>
<dbReference type="PANTHER" id="PTHR38121">
    <property type="entry name" value="GH16 DOMAIN-CONTAINING PROTEIN"/>
    <property type="match status" value="1"/>
</dbReference>
<proteinExistence type="predicted"/>
<sequence length="210" mass="23172">RLRRYIHLPRHPALTLKRPRSRHRNPDPRARNAIQYTNQPSQNPQTGDAIPQATRNVSLPHGQDWTAWNTYRVDWMPGLTSWYVNGVSVADIGFQTPRDPAGLCVNIWSDGGPWAGNMSIYDEAFLQIQWVEVVFNTSGPIAGPTDKRELVERKGEEEKGCKVVCGVDKGVNVTGTPVVLSSEAGVALIGKGSLVWVPLVMVVGLVFGYS</sequence>
<dbReference type="AlphaFoldDB" id="A0A8H8UFM2"/>
<dbReference type="Gene3D" id="2.60.120.200">
    <property type="match status" value="1"/>
</dbReference>
<dbReference type="CDD" id="cd00413">
    <property type="entry name" value="Glyco_hydrolase_16"/>
    <property type="match status" value="1"/>
</dbReference>
<organism evidence="1 2">
    <name type="scientific">Lachnellula occidentalis</name>
    <dbReference type="NCBI Taxonomy" id="215460"/>
    <lineage>
        <taxon>Eukaryota</taxon>
        <taxon>Fungi</taxon>
        <taxon>Dikarya</taxon>
        <taxon>Ascomycota</taxon>
        <taxon>Pezizomycotina</taxon>
        <taxon>Leotiomycetes</taxon>
        <taxon>Helotiales</taxon>
        <taxon>Lachnaceae</taxon>
        <taxon>Lachnellula</taxon>
    </lineage>
</organism>
<gene>
    <name evidence="1" type="ORF">LOCC1_G005441</name>
</gene>
<reference evidence="1 2" key="1">
    <citation type="submission" date="2018-05" db="EMBL/GenBank/DDBJ databases">
        <title>Genome sequencing and assembly of the regulated plant pathogen Lachnellula willkommii and related sister species for the development of diagnostic species identification markers.</title>
        <authorList>
            <person name="Giroux E."/>
            <person name="Bilodeau G."/>
        </authorList>
    </citation>
    <scope>NUCLEOTIDE SEQUENCE [LARGE SCALE GENOMIC DNA]</scope>
    <source>
        <strain evidence="1 2">CBS 160.35</strain>
    </source>
</reference>
<feature type="non-terminal residue" evidence="1">
    <location>
        <position position="1"/>
    </location>
</feature>
<dbReference type="InterPro" id="IPR013320">
    <property type="entry name" value="ConA-like_dom_sf"/>
</dbReference>
<comment type="caution">
    <text evidence="1">The sequence shown here is derived from an EMBL/GenBank/DDBJ whole genome shotgun (WGS) entry which is preliminary data.</text>
</comment>
<protein>
    <recommendedName>
        <fullName evidence="3">GH16 domain-containing protein</fullName>
    </recommendedName>
</protein>
<evidence type="ECO:0000313" key="2">
    <source>
        <dbReference type="Proteomes" id="UP000443090"/>
    </source>
</evidence>